<dbReference type="EMBL" id="LGRX02030310">
    <property type="protein sequence ID" value="KAK3245848.1"/>
    <property type="molecule type" value="Genomic_DNA"/>
</dbReference>
<dbReference type="AlphaFoldDB" id="A0AAE0C6U0"/>
<accession>A0AAE0C6U0</accession>
<dbReference type="EMBL" id="LGRX02028035">
    <property type="protein sequence ID" value="KAK3248490.1"/>
    <property type="molecule type" value="Genomic_DNA"/>
</dbReference>
<sequence length="153" mass="17550">MILSFIDTFIEILTLFRRHCPAKSTVVEIVVEKCSVCITQDNNDHVRLYRKNDSGVAGDLIINLDIFEATRFFCRSETQFAECESVKTTCNDLYDNIFSSTFPFFDYRMQLRLCGVCCVMCVEDAECVDCLKCIDWVKVESTTEESTLTIADK</sequence>
<evidence type="ECO:0000313" key="2">
    <source>
        <dbReference type="EMBL" id="KAK3248490.1"/>
    </source>
</evidence>
<name>A0AAE0C6U0_9CHLO</name>
<organism evidence="2 3">
    <name type="scientific">Cymbomonas tetramitiformis</name>
    <dbReference type="NCBI Taxonomy" id="36881"/>
    <lineage>
        <taxon>Eukaryota</taxon>
        <taxon>Viridiplantae</taxon>
        <taxon>Chlorophyta</taxon>
        <taxon>Pyramimonadophyceae</taxon>
        <taxon>Pyramimonadales</taxon>
        <taxon>Pyramimonadaceae</taxon>
        <taxon>Cymbomonas</taxon>
    </lineage>
</organism>
<dbReference type="Proteomes" id="UP001190700">
    <property type="component" value="Unassembled WGS sequence"/>
</dbReference>
<evidence type="ECO:0000313" key="3">
    <source>
        <dbReference type="Proteomes" id="UP001190700"/>
    </source>
</evidence>
<protein>
    <submittedName>
        <fullName evidence="2">Uncharacterized protein</fullName>
    </submittedName>
</protein>
<comment type="caution">
    <text evidence="2">The sequence shown here is derived from an EMBL/GenBank/DDBJ whole genome shotgun (WGS) entry which is preliminary data.</text>
</comment>
<evidence type="ECO:0000313" key="1">
    <source>
        <dbReference type="EMBL" id="KAK3245848.1"/>
    </source>
</evidence>
<proteinExistence type="predicted"/>
<keyword evidence="3" id="KW-1185">Reference proteome</keyword>
<reference evidence="2" key="2">
    <citation type="submission" date="2023-06" db="EMBL/GenBank/DDBJ databases">
        <title>Long-read-based genome assembly of the green algal bacterivore Cymbomonas tetramitiformis.</title>
        <authorList>
            <person name="Gyaltshen Y."/>
            <person name="Rozenberg A."/>
            <person name="Paasch A."/>
            <person name="Burns J.A."/>
            <person name="Warring S."/>
            <person name="Larson R."/>
            <person name="Maurer-Alcala X."/>
            <person name="Dacks J."/>
            <person name="Kim E."/>
        </authorList>
    </citation>
    <scope>NUCLEOTIDE SEQUENCE</scope>
    <source>
        <strain evidence="2">PLY_AMNH</strain>
    </source>
</reference>
<gene>
    <name evidence="2" type="ORF">CYMTET_42052</name>
    <name evidence="1" type="ORF">CYMTET_44669</name>
</gene>
<reference evidence="2 3" key="1">
    <citation type="journal article" date="2015" name="Genome Biol. Evol.">
        <title>Comparative Genomics of a Bacterivorous Green Alga Reveals Evolutionary Causalities and Consequences of Phago-Mixotrophic Mode of Nutrition.</title>
        <authorList>
            <person name="Burns J.A."/>
            <person name="Paasch A."/>
            <person name="Narechania A."/>
            <person name="Kim E."/>
        </authorList>
    </citation>
    <scope>NUCLEOTIDE SEQUENCE [LARGE SCALE GENOMIC DNA]</scope>
    <source>
        <strain evidence="2">PLY_AMNH</strain>
    </source>
</reference>